<evidence type="ECO:0000256" key="3">
    <source>
        <dbReference type="ARBA" id="ARBA00022538"/>
    </source>
</evidence>
<dbReference type="InterPro" id="IPR036291">
    <property type="entry name" value="NAD(P)-bd_dom_sf"/>
</dbReference>
<dbReference type="SUPFAM" id="SSF116726">
    <property type="entry name" value="TrkA C-terminal domain-like"/>
    <property type="match status" value="2"/>
</dbReference>
<feature type="domain" description="RCK N-terminal" evidence="7">
    <location>
        <begin position="230"/>
        <end position="346"/>
    </location>
</feature>
<organism evidence="9 10">
    <name type="scientific">Mucinivorans hirudinis</name>
    <dbReference type="NCBI Taxonomy" id="1433126"/>
    <lineage>
        <taxon>Bacteria</taxon>
        <taxon>Pseudomonadati</taxon>
        <taxon>Bacteroidota</taxon>
        <taxon>Bacteroidia</taxon>
        <taxon>Bacteroidales</taxon>
        <taxon>Rikenellaceae</taxon>
        <taxon>Mucinivorans</taxon>
    </lineage>
</organism>
<keyword evidence="5" id="KW-0520">NAD</keyword>
<dbReference type="PANTHER" id="PTHR43833">
    <property type="entry name" value="POTASSIUM CHANNEL PROTEIN 2-RELATED-RELATED"/>
    <property type="match status" value="1"/>
</dbReference>
<evidence type="ECO:0000256" key="6">
    <source>
        <dbReference type="ARBA" id="ARBA00023065"/>
    </source>
</evidence>
<reference evidence="9 10" key="1">
    <citation type="journal article" date="2015" name="Genome Announc.">
        <title>Complete Genome Sequence of the Novel Leech Symbiont Mucinivorans hirudinis M3T.</title>
        <authorList>
            <person name="Nelson M.C."/>
            <person name="Bomar L."/>
            <person name="Graf J."/>
        </authorList>
    </citation>
    <scope>NUCLEOTIDE SEQUENCE [LARGE SCALE GENOMIC DNA]</scope>
    <source>
        <strain evidence="10">M3</strain>
    </source>
</reference>
<dbReference type="PRINTS" id="PR00335">
    <property type="entry name" value="KUPTAKETRKA"/>
</dbReference>
<dbReference type="Gene3D" id="3.30.70.1450">
    <property type="entry name" value="Regulator of K+ conductance, C-terminal domain"/>
    <property type="match status" value="2"/>
</dbReference>
<gene>
    <name evidence="9" type="ORF">BN938_1106</name>
</gene>
<evidence type="ECO:0000256" key="2">
    <source>
        <dbReference type="ARBA" id="ARBA00022448"/>
    </source>
</evidence>
<dbReference type="HOGENOM" id="CLU_046525_0_3_10"/>
<dbReference type="GO" id="GO:0015079">
    <property type="term" value="F:potassium ion transmembrane transporter activity"/>
    <property type="evidence" value="ECO:0007669"/>
    <property type="project" value="InterPro"/>
</dbReference>
<accession>A0A060R7J5</accession>
<feature type="domain" description="RCK N-terminal" evidence="7">
    <location>
        <begin position="1"/>
        <end position="121"/>
    </location>
</feature>
<proteinExistence type="predicted"/>
<dbReference type="NCBIfam" id="NF007039">
    <property type="entry name" value="PRK09496.3-2"/>
    <property type="match status" value="1"/>
</dbReference>
<dbReference type="Gene3D" id="3.40.50.720">
    <property type="entry name" value="NAD(P)-binding Rossmann-like Domain"/>
    <property type="match status" value="2"/>
</dbReference>
<protein>
    <recommendedName>
        <fullName evidence="1">Trk system potassium uptake protein TrkA</fullName>
    </recommendedName>
</protein>
<feature type="domain" description="RCK C-terminal" evidence="8">
    <location>
        <begin position="366"/>
        <end position="446"/>
    </location>
</feature>
<dbReference type="STRING" id="1433126.BN938_1106"/>
<dbReference type="eggNOG" id="COG0569">
    <property type="taxonomic scope" value="Bacteria"/>
</dbReference>
<keyword evidence="3" id="KW-0633">Potassium transport</keyword>
<dbReference type="EMBL" id="HG934468">
    <property type="protein sequence ID" value="CDN31202.1"/>
    <property type="molecule type" value="Genomic_DNA"/>
</dbReference>
<evidence type="ECO:0000259" key="8">
    <source>
        <dbReference type="PROSITE" id="PS51202"/>
    </source>
</evidence>
<evidence type="ECO:0000313" key="10">
    <source>
        <dbReference type="Proteomes" id="UP000027616"/>
    </source>
</evidence>
<name>A0A060R7J5_9BACT</name>
<dbReference type="KEGG" id="rbc:BN938_1106"/>
<evidence type="ECO:0000256" key="4">
    <source>
        <dbReference type="ARBA" id="ARBA00022958"/>
    </source>
</evidence>
<dbReference type="InterPro" id="IPR003148">
    <property type="entry name" value="RCK_N"/>
</dbReference>
<dbReference type="PROSITE" id="PS51201">
    <property type="entry name" value="RCK_N"/>
    <property type="match status" value="2"/>
</dbReference>
<dbReference type="InterPro" id="IPR006037">
    <property type="entry name" value="RCK_C"/>
</dbReference>
<dbReference type="InterPro" id="IPR006036">
    <property type="entry name" value="K_uptake_TrkA"/>
</dbReference>
<evidence type="ECO:0000256" key="1">
    <source>
        <dbReference type="ARBA" id="ARBA00017378"/>
    </source>
</evidence>
<dbReference type="InterPro" id="IPR036721">
    <property type="entry name" value="RCK_C_sf"/>
</dbReference>
<dbReference type="AlphaFoldDB" id="A0A060R7J5"/>
<dbReference type="SUPFAM" id="SSF51735">
    <property type="entry name" value="NAD(P)-binding Rossmann-fold domains"/>
    <property type="match status" value="2"/>
</dbReference>
<dbReference type="Proteomes" id="UP000027616">
    <property type="component" value="Chromosome I"/>
</dbReference>
<sequence>MKIVVAGAGEVGSHLAKMLSAAGHDVTAMDWEEQMLEKVAESSDIITIEGDITSFETLKRAEVSRCDLFMAVSFEENTNILSAVLAKQLGARKVICRIDNDEYLMPGNKEVFINMGIDYLFYPEKVAAQEVVTLLGHTSTTEYIDFSGGKLIVVAFKLESSSPLVGKTLEEVTIDRDQLEYRTIAISRESRTIIPTATDFFKEGDMIYVISEKKSNEELMKLMGKSDIPIRNIMIMGGSRIARRIARMMQNDVNIKIIDYKADKAYKLAEELDKTLVIHEDGRKTEAMIEEGLQQMDAYIALTGRSETNILAAMVAKKLGVKKVIAEVENLNYIGLAESVGIDTIINKKLITASSIYGFTMSTDVQAIKCLNGCDAEVLEFIVKADSPVTKGKIKHINFPRGAVIGGVVRGDKSFIALGSTELRAYDRVVVFALPEAIRKVGKFFA</sequence>
<keyword evidence="2" id="KW-0813">Transport</keyword>
<dbReference type="OrthoDB" id="9775180at2"/>
<dbReference type="PROSITE" id="PS51202">
    <property type="entry name" value="RCK_C"/>
    <property type="match status" value="2"/>
</dbReference>
<dbReference type="NCBIfam" id="NF007031">
    <property type="entry name" value="PRK09496.1-2"/>
    <property type="match status" value="1"/>
</dbReference>
<keyword evidence="10" id="KW-1185">Reference proteome</keyword>
<dbReference type="InterPro" id="IPR050721">
    <property type="entry name" value="Trk_Ktr_HKT_K-transport"/>
</dbReference>
<evidence type="ECO:0000313" key="9">
    <source>
        <dbReference type="EMBL" id="CDN31202.1"/>
    </source>
</evidence>
<keyword evidence="6" id="KW-0406">Ion transport</keyword>
<dbReference type="Pfam" id="PF02080">
    <property type="entry name" value="TrkA_C"/>
    <property type="match status" value="2"/>
</dbReference>
<dbReference type="PANTHER" id="PTHR43833:SF5">
    <property type="entry name" value="TRK SYSTEM POTASSIUM UPTAKE PROTEIN TRKA"/>
    <property type="match status" value="1"/>
</dbReference>
<dbReference type="PATRIC" id="fig|1433126.3.peg.1100"/>
<feature type="domain" description="RCK C-terminal" evidence="8">
    <location>
        <begin position="141"/>
        <end position="225"/>
    </location>
</feature>
<dbReference type="GO" id="GO:0005886">
    <property type="term" value="C:plasma membrane"/>
    <property type="evidence" value="ECO:0007669"/>
    <property type="project" value="InterPro"/>
</dbReference>
<dbReference type="Pfam" id="PF02254">
    <property type="entry name" value="TrkA_N"/>
    <property type="match status" value="2"/>
</dbReference>
<keyword evidence="4" id="KW-0630">Potassium</keyword>
<dbReference type="NCBIfam" id="NF007038">
    <property type="entry name" value="PRK09496.2-6"/>
    <property type="match status" value="1"/>
</dbReference>
<evidence type="ECO:0000259" key="7">
    <source>
        <dbReference type="PROSITE" id="PS51201"/>
    </source>
</evidence>
<evidence type="ECO:0000256" key="5">
    <source>
        <dbReference type="ARBA" id="ARBA00023027"/>
    </source>
</evidence>